<keyword evidence="1" id="KW-0732">Signal</keyword>
<feature type="signal peptide" evidence="1">
    <location>
        <begin position="1"/>
        <end position="22"/>
    </location>
</feature>
<protein>
    <recommendedName>
        <fullName evidence="2">C-type lectin domain-containing protein</fullName>
    </recommendedName>
</protein>
<dbReference type="PANTHER" id="PTHR22803">
    <property type="entry name" value="MANNOSE, PHOSPHOLIPASE, LECTIN RECEPTOR RELATED"/>
    <property type="match status" value="1"/>
</dbReference>
<dbReference type="EnsemblMetazoa" id="XM_038206239.1">
    <property type="protein sequence ID" value="XP_038062167.1"/>
    <property type="gene ID" value="LOC119732626"/>
</dbReference>
<dbReference type="InterPro" id="IPR050111">
    <property type="entry name" value="C-type_lectin/snaclec_domain"/>
</dbReference>
<dbReference type="SMART" id="SM00034">
    <property type="entry name" value="CLECT"/>
    <property type="match status" value="3"/>
</dbReference>
<dbReference type="Proteomes" id="UP000887568">
    <property type="component" value="Unplaced"/>
</dbReference>
<name>A0A914AEG0_PATMI</name>
<dbReference type="SUPFAM" id="SSF56436">
    <property type="entry name" value="C-type lectin-like"/>
    <property type="match status" value="3"/>
</dbReference>
<feature type="domain" description="C-type lectin" evidence="2">
    <location>
        <begin position="192"/>
        <end position="259"/>
    </location>
</feature>
<evidence type="ECO:0000313" key="3">
    <source>
        <dbReference type="EnsemblMetazoa" id="XP_038062167.1"/>
    </source>
</evidence>
<feature type="domain" description="C-type lectin" evidence="2">
    <location>
        <begin position="42"/>
        <end position="160"/>
    </location>
</feature>
<dbReference type="Pfam" id="PF00059">
    <property type="entry name" value="Lectin_C"/>
    <property type="match status" value="2"/>
</dbReference>
<evidence type="ECO:0000256" key="1">
    <source>
        <dbReference type="SAM" id="SignalP"/>
    </source>
</evidence>
<feature type="chain" id="PRO_5037011434" description="C-type lectin domain-containing protein" evidence="1">
    <location>
        <begin position="23"/>
        <end position="437"/>
    </location>
</feature>
<dbReference type="GeneID" id="119732626"/>
<keyword evidence="4" id="KW-1185">Reference proteome</keyword>
<dbReference type="AlphaFoldDB" id="A0A914AEG0"/>
<organism evidence="3 4">
    <name type="scientific">Patiria miniata</name>
    <name type="common">Bat star</name>
    <name type="synonym">Asterina miniata</name>
    <dbReference type="NCBI Taxonomy" id="46514"/>
    <lineage>
        <taxon>Eukaryota</taxon>
        <taxon>Metazoa</taxon>
        <taxon>Echinodermata</taxon>
        <taxon>Eleutherozoa</taxon>
        <taxon>Asterozoa</taxon>
        <taxon>Asteroidea</taxon>
        <taxon>Valvatacea</taxon>
        <taxon>Valvatida</taxon>
        <taxon>Asterinidae</taxon>
        <taxon>Patiria</taxon>
    </lineage>
</organism>
<dbReference type="InterPro" id="IPR001304">
    <property type="entry name" value="C-type_lectin-like"/>
</dbReference>
<reference evidence="3" key="1">
    <citation type="submission" date="2022-11" db="UniProtKB">
        <authorList>
            <consortium name="EnsemblMetazoa"/>
        </authorList>
    </citation>
    <scope>IDENTIFICATION</scope>
</reference>
<proteinExistence type="predicted"/>
<feature type="domain" description="C-type lectin" evidence="2">
    <location>
        <begin position="296"/>
        <end position="421"/>
    </location>
</feature>
<sequence>MPTGTWSMLVALLLSQPTPLTCICRHIARVNLYDCEPPWQAFQHNCYLYVAMAQSYNAAEQHCKSYSTQGRAAHLASILSEAESQFISTLTGGRDTWIGYNDLAVEGIYTWLDGSPHGYENWKPGFPVGDAHGDQDCIHTFGGLEWKEYFCWNGMAFVCKMPQYDYQFPKFVDNCSYQVPRKMQCEPPWLAFKGSCYLLVTETKNYTDAEKHCQSYSKQGRPSHLASILSQEENDFVGQYVLSVLPDYPGINTWIGYNDLELLLLICISLQLVKHVDACSDQFMRKIQCDPPWLAFQDSCYLLVTETKNYNDAEKHCQSYSKQGRPSHLASILNQEENDFVGQYVLSVFPDYPKIDTWFGYNDLEVEGNYSWLDGSPVSYQNWRPGFPIGGAYGNQDCILMFLDKQWKEYYCSQAMRSVCKTPSYIQNQEAGSRCNM</sequence>
<dbReference type="OMA" id="QWENGET"/>
<dbReference type="PROSITE" id="PS50041">
    <property type="entry name" value="C_TYPE_LECTIN_2"/>
    <property type="match status" value="3"/>
</dbReference>
<evidence type="ECO:0000259" key="2">
    <source>
        <dbReference type="PROSITE" id="PS50041"/>
    </source>
</evidence>
<accession>A0A914AEG0</accession>
<evidence type="ECO:0000313" key="4">
    <source>
        <dbReference type="Proteomes" id="UP000887568"/>
    </source>
</evidence>
<dbReference type="InterPro" id="IPR016187">
    <property type="entry name" value="CTDL_fold"/>
</dbReference>
<dbReference type="RefSeq" id="XP_038062167.1">
    <property type="nucleotide sequence ID" value="XM_038206239.1"/>
</dbReference>
<dbReference type="Gene3D" id="3.10.100.10">
    <property type="entry name" value="Mannose-Binding Protein A, subunit A"/>
    <property type="match status" value="3"/>
</dbReference>
<dbReference type="InterPro" id="IPR016186">
    <property type="entry name" value="C-type_lectin-like/link_sf"/>
</dbReference>
<dbReference type="OrthoDB" id="441660at2759"/>